<keyword evidence="10 13" id="KW-0408">Iron</keyword>
<evidence type="ECO:0000259" key="15">
    <source>
        <dbReference type="PROSITE" id="PS50873"/>
    </source>
</evidence>
<dbReference type="Gene3D" id="1.10.420.10">
    <property type="entry name" value="Peroxidase, domain 2"/>
    <property type="match status" value="1"/>
</dbReference>
<evidence type="ECO:0000256" key="14">
    <source>
        <dbReference type="PIRSR" id="PIRSR600823-5"/>
    </source>
</evidence>
<evidence type="ECO:0000256" key="10">
    <source>
        <dbReference type="ARBA" id="ARBA00023004"/>
    </source>
</evidence>
<dbReference type="PRINTS" id="PR00461">
    <property type="entry name" value="PLPEROXIDASE"/>
</dbReference>
<dbReference type="PRINTS" id="PR00458">
    <property type="entry name" value="PEROXIDASE"/>
</dbReference>
<keyword evidence="11 14" id="KW-1015">Disulfide bond</keyword>
<comment type="catalytic activity">
    <reaction evidence="1">
        <text>2 a phenolic donor + H2O2 = 2 a phenolic radical donor + 2 H2O</text>
        <dbReference type="Rhea" id="RHEA:56136"/>
        <dbReference type="ChEBI" id="CHEBI:15377"/>
        <dbReference type="ChEBI" id="CHEBI:16240"/>
        <dbReference type="ChEBI" id="CHEBI:139520"/>
        <dbReference type="ChEBI" id="CHEBI:139521"/>
        <dbReference type="EC" id="1.11.1.7"/>
    </reaction>
</comment>
<dbReference type="STRING" id="93759.A0A1R3KUG1"/>
<gene>
    <name evidence="16" type="ORF">COLO4_04324</name>
</gene>
<dbReference type="GO" id="GO:0020037">
    <property type="term" value="F:heme binding"/>
    <property type="evidence" value="ECO:0007669"/>
    <property type="project" value="InterPro"/>
</dbReference>
<proteinExistence type="inferred from homology"/>
<feature type="binding site" evidence="13">
    <location>
        <position position="60"/>
    </location>
    <ligand>
        <name>Ca(2+)</name>
        <dbReference type="ChEBI" id="CHEBI:29108"/>
        <label>2</label>
    </ligand>
</feature>
<keyword evidence="17" id="KW-1185">Reference proteome</keyword>
<feature type="binding site" evidence="12">
    <location>
        <position position="29"/>
    </location>
    <ligand>
        <name>substrate</name>
    </ligand>
</feature>
<evidence type="ECO:0000256" key="2">
    <source>
        <dbReference type="ARBA" id="ARBA00006873"/>
    </source>
</evidence>
<evidence type="ECO:0000256" key="7">
    <source>
        <dbReference type="ARBA" id="ARBA00022729"/>
    </source>
</evidence>
<dbReference type="GO" id="GO:0006979">
    <property type="term" value="P:response to oxidative stress"/>
    <property type="evidence" value="ECO:0007669"/>
    <property type="project" value="InterPro"/>
</dbReference>
<evidence type="ECO:0000256" key="9">
    <source>
        <dbReference type="ARBA" id="ARBA00023002"/>
    </source>
</evidence>
<dbReference type="GO" id="GO:0140825">
    <property type="term" value="F:lactoperoxidase activity"/>
    <property type="evidence" value="ECO:0007669"/>
    <property type="project" value="UniProtKB-EC"/>
</dbReference>
<evidence type="ECO:0000256" key="13">
    <source>
        <dbReference type="PIRSR" id="PIRSR600823-3"/>
    </source>
</evidence>
<feature type="binding site" evidence="13">
    <location>
        <position position="120"/>
    </location>
    <ligand>
        <name>Ca(2+)</name>
        <dbReference type="ChEBI" id="CHEBI:29108"/>
        <label>2</label>
    </ligand>
</feature>
<comment type="similarity">
    <text evidence="2">Belongs to the peroxidase family. Ascorbate peroxidase subfamily.</text>
</comment>
<feature type="domain" description="Plant heme peroxidase family profile" evidence="15">
    <location>
        <begin position="1"/>
        <end position="192"/>
    </location>
</feature>
<evidence type="ECO:0000256" key="6">
    <source>
        <dbReference type="ARBA" id="ARBA00022723"/>
    </source>
</evidence>
<evidence type="ECO:0000256" key="11">
    <source>
        <dbReference type="ARBA" id="ARBA00023157"/>
    </source>
</evidence>
<organism evidence="16 17">
    <name type="scientific">Corchorus olitorius</name>
    <dbReference type="NCBI Taxonomy" id="93759"/>
    <lineage>
        <taxon>Eukaryota</taxon>
        <taxon>Viridiplantae</taxon>
        <taxon>Streptophyta</taxon>
        <taxon>Embryophyta</taxon>
        <taxon>Tracheophyta</taxon>
        <taxon>Spermatophyta</taxon>
        <taxon>Magnoliopsida</taxon>
        <taxon>eudicotyledons</taxon>
        <taxon>Gunneridae</taxon>
        <taxon>Pentapetalae</taxon>
        <taxon>rosids</taxon>
        <taxon>malvids</taxon>
        <taxon>Malvales</taxon>
        <taxon>Malvaceae</taxon>
        <taxon>Grewioideae</taxon>
        <taxon>Apeibeae</taxon>
        <taxon>Corchorus</taxon>
    </lineage>
</organism>
<evidence type="ECO:0000313" key="16">
    <source>
        <dbReference type="EMBL" id="OMP10731.1"/>
    </source>
</evidence>
<sequence>MVGGPFYTVKLGRKDSLESKISAVESNIPRANSSMDEIIKMFESRKFTVQEMVALTGAHTIGFSHCKEFAYRLYKYDKSTPTDPAYNPKYAAALKQVCGNYSKDEAMSAFNDVMTPSKFDNIYYKNLQRGLGLLESDNALVKDPRTKPFVELYASNQDAFFRDFGRAMEKLSTYGIKTGRKGEVRHKCDAFNSIQT</sequence>
<dbReference type="Pfam" id="PF00141">
    <property type="entry name" value="peroxidase"/>
    <property type="match status" value="1"/>
</dbReference>
<accession>A0A1R3KUG1</accession>
<dbReference type="AlphaFoldDB" id="A0A1R3KUG1"/>
<dbReference type="PROSITE" id="PS00435">
    <property type="entry name" value="PEROXIDASE_1"/>
    <property type="match status" value="1"/>
</dbReference>
<evidence type="ECO:0000256" key="12">
    <source>
        <dbReference type="PIRSR" id="PIRSR600823-2"/>
    </source>
</evidence>
<evidence type="ECO:0000256" key="1">
    <source>
        <dbReference type="ARBA" id="ARBA00000189"/>
    </source>
</evidence>
<dbReference type="SUPFAM" id="SSF48113">
    <property type="entry name" value="Heme-dependent peroxidases"/>
    <property type="match status" value="1"/>
</dbReference>
<dbReference type="EMBL" id="AWUE01011326">
    <property type="protein sequence ID" value="OMP10731.1"/>
    <property type="molecule type" value="Genomic_DNA"/>
</dbReference>
<comment type="cofactor">
    <cofactor evidence="13">
        <name>Ca(2+)</name>
        <dbReference type="ChEBI" id="CHEBI:29108"/>
    </cofactor>
    <text evidence="13">Binds 2 calcium ions per subunit.</text>
</comment>
<dbReference type="OrthoDB" id="2113341at2759"/>
<dbReference type="PANTHER" id="PTHR31517">
    <property type="match status" value="1"/>
</dbReference>
<dbReference type="FunFam" id="1.10.420.10:FF:000007">
    <property type="entry name" value="Peroxidase"/>
    <property type="match status" value="1"/>
</dbReference>
<feature type="binding site" evidence="13">
    <location>
        <position position="115"/>
    </location>
    <ligand>
        <name>Ca(2+)</name>
        <dbReference type="ChEBI" id="CHEBI:29108"/>
        <label>2</label>
    </ligand>
</feature>
<evidence type="ECO:0000256" key="4">
    <source>
        <dbReference type="ARBA" id="ARBA00022559"/>
    </source>
</evidence>
<dbReference type="InterPro" id="IPR010255">
    <property type="entry name" value="Haem_peroxidase_sf"/>
</dbReference>
<dbReference type="EC" id="1.11.1.7" evidence="3"/>
<dbReference type="PANTHER" id="PTHR31517:SF17">
    <property type="entry name" value="PEROXIDASE 6"/>
    <property type="match status" value="1"/>
</dbReference>
<dbReference type="PROSITE" id="PS50873">
    <property type="entry name" value="PEROXIDASE_4"/>
    <property type="match status" value="1"/>
</dbReference>
<dbReference type="InterPro" id="IPR019793">
    <property type="entry name" value="Peroxidases_heam-ligand_BS"/>
</dbReference>
<name>A0A1R3KUG1_9ROSI</name>
<keyword evidence="6 13" id="KW-0479">Metal-binding</keyword>
<evidence type="ECO:0000256" key="5">
    <source>
        <dbReference type="ARBA" id="ARBA00022617"/>
    </source>
</evidence>
<keyword evidence="7" id="KW-0732">Signal</keyword>
<evidence type="ECO:0000256" key="8">
    <source>
        <dbReference type="ARBA" id="ARBA00022837"/>
    </source>
</evidence>
<keyword evidence="4 16" id="KW-0575">Peroxidase</keyword>
<dbReference type="GO" id="GO:0046872">
    <property type="term" value="F:metal ion binding"/>
    <property type="evidence" value="ECO:0007669"/>
    <property type="project" value="UniProtKB-KW"/>
</dbReference>
<feature type="disulfide bond" evidence="14">
    <location>
        <begin position="66"/>
        <end position="98"/>
    </location>
</feature>
<dbReference type="Gene3D" id="1.10.520.10">
    <property type="match status" value="1"/>
</dbReference>
<dbReference type="Proteomes" id="UP000187203">
    <property type="component" value="Unassembled WGS sequence"/>
</dbReference>
<dbReference type="InterPro" id="IPR000823">
    <property type="entry name" value="Peroxidase_pln"/>
</dbReference>
<comment type="caution">
    <text evidence="16">The sequence shown here is derived from an EMBL/GenBank/DDBJ whole genome shotgun (WGS) entry which is preliminary data.</text>
</comment>
<feature type="binding site" description="axial binding residue" evidence="13">
    <location>
        <position position="59"/>
    </location>
    <ligand>
        <name>heme b</name>
        <dbReference type="ChEBI" id="CHEBI:60344"/>
    </ligand>
    <ligandPart>
        <name>Fe</name>
        <dbReference type="ChEBI" id="CHEBI:18248"/>
    </ligandPart>
</feature>
<keyword evidence="9" id="KW-0560">Oxidoreductase</keyword>
<reference evidence="17" key="1">
    <citation type="submission" date="2013-09" db="EMBL/GenBank/DDBJ databases">
        <title>Corchorus olitorius genome sequencing.</title>
        <authorList>
            <person name="Alam M."/>
            <person name="Haque M.S."/>
            <person name="Islam M.S."/>
            <person name="Emdad E.M."/>
            <person name="Islam M.M."/>
            <person name="Ahmed B."/>
            <person name="Halim A."/>
            <person name="Hossen Q.M.M."/>
            <person name="Hossain M.Z."/>
            <person name="Ahmed R."/>
            <person name="Khan M.M."/>
            <person name="Islam R."/>
            <person name="Rashid M.M."/>
            <person name="Khan S.A."/>
            <person name="Rahman M.S."/>
            <person name="Alam M."/>
            <person name="Yahiya A.S."/>
            <person name="Khan M.S."/>
            <person name="Azam M.S."/>
            <person name="Haque T."/>
            <person name="Lashkar M.Z.H."/>
            <person name="Akhand A.I."/>
            <person name="Morshed G."/>
            <person name="Roy S."/>
            <person name="Uddin K.S."/>
            <person name="Rabeya T."/>
            <person name="Hossain A.S."/>
            <person name="Chowdhury A."/>
            <person name="Snigdha A.R."/>
            <person name="Mortoza M.S."/>
            <person name="Matin S.A."/>
            <person name="Hoque S.M.E."/>
            <person name="Islam M.K."/>
            <person name="Roy D.K."/>
            <person name="Haider R."/>
            <person name="Moosa M.M."/>
            <person name="Elias S.M."/>
            <person name="Hasan A.M."/>
            <person name="Jahan S."/>
            <person name="Shafiuddin M."/>
            <person name="Mahmood N."/>
            <person name="Shommy N.S."/>
        </authorList>
    </citation>
    <scope>NUCLEOTIDE SEQUENCE [LARGE SCALE GENOMIC DNA]</scope>
    <source>
        <strain evidence="17">cv. O-4</strain>
    </source>
</reference>
<evidence type="ECO:0000313" key="17">
    <source>
        <dbReference type="Proteomes" id="UP000187203"/>
    </source>
</evidence>
<evidence type="ECO:0000256" key="3">
    <source>
        <dbReference type="ARBA" id="ARBA00012313"/>
    </source>
</evidence>
<protein>
    <recommendedName>
        <fullName evidence="3">peroxidase</fullName>
        <ecNumber evidence="3">1.11.1.7</ecNumber>
    </recommendedName>
</protein>
<dbReference type="InterPro" id="IPR002016">
    <property type="entry name" value="Haem_peroxidase"/>
</dbReference>
<keyword evidence="8 13" id="KW-0106">Calcium</keyword>
<keyword evidence="5" id="KW-0349">Heme</keyword>
<feature type="binding site" evidence="13">
    <location>
        <position position="112"/>
    </location>
    <ligand>
        <name>Ca(2+)</name>
        <dbReference type="ChEBI" id="CHEBI:29108"/>
        <label>2</label>
    </ligand>
</feature>
<comment type="cofactor">
    <cofactor evidence="13">
        <name>heme b</name>
        <dbReference type="ChEBI" id="CHEBI:60344"/>
    </cofactor>
    <text evidence="13">Binds 1 heme b (iron(II)-protoporphyrin IX) group per subunit.</text>
</comment>